<dbReference type="EMBL" id="JARKIB010000014">
    <property type="protein sequence ID" value="KAJ7772305.1"/>
    <property type="molecule type" value="Genomic_DNA"/>
</dbReference>
<dbReference type="Proteomes" id="UP001215598">
    <property type="component" value="Unassembled WGS sequence"/>
</dbReference>
<reference evidence="1" key="1">
    <citation type="submission" date="2023-03" db="EMBL/GenBank/DDBJ databases">
        <title>Massive genome expansion in bonnet fungi (Mycena s.s.) driven by repeated elements and novel gene families across ecological guilds.</title>
        <authorList>
            <consortium name="Lawrence Berkeley National Laboratory"/>
            <person name="Harder C.B."/>
            <person name="Miyauchi S."/>
            <person name="Viragh M."/>
            <person name="Kuo A."/>
            <person name="Thoen E."/>
            <person name="Andreopoulos B."/>
            <person name="Lu D."/>
            <person name="Skrede I."/>
            <person name="Drula E."/>
            <person name="Henrissat B."/>
            <person name="Morin E."/>
            <person name="Kohler A."/>
            <person name="Barry K."/>
            <person name="LaButti K."/>
            <person name="Morin E."/>
            <person name="Salamov A."/>
            <person name="Lipzen A."/>
            <person name="Mereny Z."/>
            <person name="Hegedus B."/>
            <person name="Baldrian P."/>
            <person name="Stursova M."/>
            <person name="Weitz H."/>
            <person name="Taylor A."/>
            <person name="Grigoriev I.V."/>
            <person name="Nagy L.G."/>
            <person name="Martin F."/>
            <person name="Kauserud H."/>
        </authorList>
    </citation>
    <scope>NUCLEOTIDE SEQUENCE</scope>
    <source>
        <strain evidence="1">CBHHK182m</strain>
    </source>
</reference>
<organism evidence="1 2">
    <name type="scientific">Mycena metata</name>
    <dbReference type="NCBI Taxonomy" id="1033252"/>
    <lineage>
        <taxon>Eukaryota</taxon>
        <taxon>Fungi</taxon>
        <taxon>Dikarya</taxon>
        <taxon>Basidiomycota</taxon>
        <taxon>Agaricomycotina</taxon>
        <taxon>Agaricomycetes</taxon>
        <taxon>Agaricomycetidae</taxon>
        <taxon>Agaricales</taxon>
        <taxon>Marasmiineae</taxon>
        <taxon>Mycenaceae</taxon>
        <taxon>Mycena</taxon>
    </lineage>
</organism>
<comment type="caution">
    <text evidence="1">The sequence shown here is derived from an EMBL/GenBank/DDBJ whole genome shotgun (WGS) entry which is preliminary data.</text>
</comment>
<gene>
    <name evidence="1" type="ORF">B0H16DRAFT_1513019</name>
</gene>
<evidence type="ECO:0008006" key="3">
    <source>
        <dbReference type="Google" id="ProtNLM"/>
    </source>
</evidence>
<accession>A0AAD7JV64</accession>
<keyword evidence="2" id="KW-1185">Reference proteome</keyword>
<evidence type="ECO:0000313" key="1">
    <source>
        <dbReference type="EMBL" id="KAJ7772305.1"/>
    </source>
</evidence>
<sequence length="326" mass="36643">MPPQFMALPTELLDVVASHVPVHDLPALCRANHRLYDVCLRWIYHTLSPATVARAVEIFKVLVSNEVAGAFVKVFIIRLRFDGVFKSFTRLMAKALINLTSLESLNCSFSPRVFSSLSLTSFPRLLDCKIPFCADAVVFLRLHPTLVKLRLIPDFSLARPTYSSSPISLPVLREFSGPAWAAREIVPHSSIEVVTLAWNESFPETYHIVLNGFSGIQQPLRVMNNLVFTWDPVFLLAIAKHLPRLAVCNIWKMVTAWPGDNTLEAFYDALKTAILDLTHLVIFSCTLICRCLRIGIPFGSLADVHTCQQYDVAPWRGELLVSPRSR</sequence>
<name>A0AAD7JV64_9AGAR</name>
<evidence type="ECO:0000313" key="2">
    <source>
        <dbReference type="Proteomes" id="UP001215598"/>
    </source>
</evidence>
<dbReference type="AlphaFoldDB" id="A0AAD7JV64"/>
<protein>
    <recommendedName>
        <fullName evidence="3">F-box domain-containing protein</fullName>
    </recommendedName>
</protein>
<proteinExistence type="predicted"/>